<evidence type="ECO:0000313" key="2">
    <source>
        <dbReference type="Proteomes" id="UP000789901"/>
    </source>
</evidence>
<dbReference type="Proteomes" id="UP000789901">
    <property type="component" value="Unassembled WGS sequence"/>
</dbReference>
<dbReference type="EMBL" id="CAJVQB010011127">
    <property type="protein sequence ID" value="CAG8745421.1"/>
    <property type="molecule type" value="Genomic_DNA"/>
</dbReference>
<accession>A0ABN7V8W5</accession>
<evidence type="ECO:0000313" key="1">
    <source>
        <dbReference type="EMBL" id="CAG8745421.1"/>
    </source>
</evidence>
<dbReference type="InterPro" id="IPR035979">
    <property type="entry name" value="RBD_domain_sf"/>
</dbReference>
<name>A0ABN7V8W5_GIGMA</name>
<proteinExistence type="predicted"/>
<feature type="non-terminal residue" evidence="1">
    <location>
        <position position="1"/>
    </location>
</feature>
<reference evidence="1 2" key="1">
    <citation type="submission" date="2021-06" db="EMBL/GenBank/DDBJ databases">
        <authorList>
            <person name="Kallberg Y."/>
            <person name="Tangrot J."/>
            <person name="Rosling A."/>
        </authorList>
    </citation>
    <scope>NUCLEOTIDE SEQUENCE [LARGE SCALE GENOMIC DNA]</scope>
    <source>
        <strain evidence="1 2">120-4 pot B 10/14</strain>
    </source>
</reference>
<keyword evidence="2" id="KW-1185">Reference proteome</keyword>
<protein>
    <submittedName>
        <fullName evidence="1">28640_t:CDS:1</fullName>
    </submittedName>
</protein>
<gene>
    <name evidence="1" type="ORF">GMARGA_LOCUS15818</name>
</gene>
<dbReference type="SUPFAM" id="SSF54928">
    <property type="entry name" value="RNA-binding domain, RBD"/>
    <property type="match status" value="1"/>
</dbReference>
<comment type="caution">
    <text evidence="1">The sequence shown here is derived from an EMBL/GenBank/DDBJ whole genome shotgun (WGS) entry which is preliminary data.</text>
</comment>
<sequence length="379" mass="44019">FSFRFQIYLYIEAEIQQQLQVVAQDVSPKDRNIAKWLELKEKVLFNRLDFEQKGKEEFEENKEVLIIMECGVPDYGTKKIKGKIMQAKGIELAKQDDLTERIIANIKQMEVDINIDNKTKVVDKTSNKMDKVEDISSSIWAQDVLTYTRAIHIKKALSFYGKILIHGAVHFEKDKMLRLTQSRFDKETLVERSKLKAILKNLPKSTIELALLRQLKSCKAKVVYVSHNSNGNQRGTASVYFESKKDLDNALTSTVWYYDTKLEWINRRGCLNQGIQGAEVNAEAGKNIKPKSAKRNNFSRKKGKERLDRVLVKEDLKYRLVVAPSEVLLDTKNYFKGQFRERCPKIKYMTKDWKAVYSPVKKVQESWYDSTLGLVELEK</sequence>
<organism evidence="1 2">
    <name type="scientific">Gigaspora margarita</name>
    <dbReference type="NCBI Taxonomy" id="4874"/>
    <lineage>
        <taxon>Eukaryota</taxon>
        <taxon>Fungi</taxon>
        <taxon>Fungi incertae sedis</taxon>
        <taxon>Mucoromycota</taxon>
        <taxon>Glomeromycotina</taxon>
        <taxon>Glomeromycetes</taxon>
        <taxon>Diversisporales</taxon>
        <taxon>Gigasporaceae</taxon>
        <taxon>Gigaspora</taxon>
    </lineage>
</organism>